<dbReference type="Proteomes" id="UP001302949">
    <property type="component" value="Unassembled WGS sequence"/>
</dbReference>
<sequence length="78" mass="8751">MKSFTIALTLFTVFAVTNSSLAIGFPHNLLSKKKVEKKDVKTKNIASVLKKKAILANESRLLDIGSKIFLLVFKRQEE</sequence>
<name>A0ABU5QAH1_9BACT</name>
<feature type="chain" id="PRO_5046001222" evidence="1">
    <location>
        <begin position="23"/>
        <end position="78"/>
    </location>
</feature>
<keyword evidence="1" id="KW-0732">Signal</keyword>
<protein>
    <submittedName>
        <fullName evidence="2">Uncharacterized protein</fullName>
    </submittedName>
</protein>
<dbReference type="EMBL" id="JAYFUM010000011">
    <property type="protein sequence ID" value="MEA5139733.1"/>
    <property type="molecule type" value="Genomic_DNA"/>
</dbReference>
<comment type="caution">
    <text evidence="2">The sequence shown here is derived from an EMBL/GenBank/DDBJ whole genome shotgun (WGS) entry which is preliminary data.</text>
</comment>
<feature type="signal peptide" evidence="1">
    <location>
        <begin position="1"/>
        <end position="22"/>
    </location>
</feature>
<gene>
    <name evidence="2" type="ORF">VB248_11320</name>
</gene>
<evidence type="ECO:0000256" key="1">
    <source>
        <dbReference type="SAM" id="SignalP"/>
    </source>
</evidence>
<evidence type="ECO:0000313" key="2">
    <source>
        <dbReference type="EMBL" id="MEA5139733.1"/>
    </source>
</evidence>
<proteinExistence type="predicted"/>
<keyword evidence="3" id="KW-1185">Reference proteome</keyword>
<evidence type="ECO:0000313" key="3">
    <source>
        <dbReference type="Proteomes" id="UP001302949"/>
    </source>
</evidence>
<organism evidence="2 3">
    <name type="scientific">Arcicella rigui</name>
    <dbReference type="NCBI Taxonomy" id="797020"/>
    <lineage>
        <taxon>Bacteria</taxon>
        <taxon>Pseudomonadati</taxon>
        <taxon>Bacteroidota</taxon>
        <taxon>Cytophagia</taxon>
        <taxon>Cytophagales</taxon>
        <taxon>Flectobacillaceae</taxon>
        <taxon>Arcicella</taxon>
    </lineage>
</organism>
<accession>A0ABU5QAH1</accession>
<reference evidence="2 3" key="1">
    <citation type="submission" date="2023-12" db="EMBL/GenBank/DDBJ databases">
        <title>Novel species of the genus Arcicella isolated from rivers.</title>
        <authorList>
            <person name="Lu H."/>
        </authorList>
    </citation>
    <scope>NUCLEOTIDE SEQUENCE [LARGE SCALE GENOMIC DNA]</scope>
    <source>
        <strain evidence="2 3">KCTC 23307</strain>
    </source>
</reference>
<dbReference type="RefSeq" id="WP_323296891.1">
    <property type="nucleotide sequence ID" value="NZ_JAYFUM010000011.1"/>
</dbReference>